<sequence length="255" mass="28358">MSGSLSLFKQVSLSLLVLGLMSIVSDVSVKAQKLKPPSTLQMTQSSDTAKNQGLQQKAAQVINLLSQKKYDEVRKLISPVLASELTTAQMSEIWEGLIAVTGPVKQQLDSRVIPTVNADLVVINTQFDKKTDEFIVTFNKEGEVIGVDFPTVASIEEIAEIVVNSVSANNFTRARGYLHPFLKTEIFPQQLQTSWQRIQQENGLFERIVSTKVRLGSSVDKSNVVIVEAEFEKANRKFFIIFDENSRIIGINLVQ</sequence>
<name>A0A401ILU6_APHSA</name>
<evidence type="ECO:0000259" key="1">
    <source>
        <dbReference type="Pfam" id="PF13026"/>
    </source>
</evidence>
<dbReference type="EMBL" id="BDQK01000016">
    <property type="protein sequence ID" value="GBF82208.1"/>
    <property type="molecule type" value="Genomic_DNA"/>
</dbReference>
<comment type="caution">
    <text evidence="2">The sequence shown here is derived from an EMBL/GenBank/DDBJ whole genome shotgun (WGS) entry which is preliminary data.</text>
</comment>
<dbReference type="Gene3D" id="3.10.450.590">
    <property type="match status" value="2"/>
</dbReference>
<dbReference type="AlphaFoldDB" id="A0A401ILU6"/>
<evidence type="ECO:0000313" key="2">
    <source>
        <dbReference type="EMBL" id="GBF82208.1"/>
    </source>
</evidence>
<feature type="domain" description="DUF3887" evidence="1">
    <location>
        <begin position="159"/>
        <end position="250"/>
    </location>
</feature>
<feature type="domain" description="DUF3887" evidence="1">
    <location>
        <begin position="58"/>
        <end position="146"/>
    </location>
</feature>
<dbReference type="InterPro" id="IPR024981">
    <property type="entry name" value="DUF3887"/>
</dbReference>
<dbReference type="RefSeq" id="WP_124978638.1">
    <property type="nucleotide sequence ID" value="NZ_BDQK01000016.1"/>
</dbReference>
<gene>
    <name evidence="2" type="ORF">AsFPU1_3636</name>
</gene>
<keyword evidence="3" id="KW-1185">Reference proteome</keyword>
<protein>
    <submittedName>
        <fullName evidence="2">NAD-dependent dehydratase</fullName>
    </submittedName>
</protein>
<accession>A0A401ILU6</accession>
<dbReference type="Proteomes" id="UP000287247">
    <property type="component" value="Unassembled WGS sequence"/>
</dbReference>
<dbReference type="Pfam" id="PF13026">
    <property type="entry name" value="DUF3887"/>
    <property type="match status" value="2"/>
</dbReference>
<proteinExistence type="predicted"/>
<dbReference type="OrthoDB" id="422557at2"/>
<reference evidence="3" key="1">
    <citation type="submission" date="2017-05" db="EMBL/GenBank/DDBJ databases">
        <title>Physiological properties and genetic analysis related to exopolysaccharide production of fresh-water unicellular cyanobacterium Aphanothece sacrum, Suizenji Nori, that has been cultured as a food source in Japan.</title>
        <authorList>
            <person name="Kanesaki Y."/>
            <person name="Yoshikawa S."/>
            <person name="Ohki K."/>
        </authorList>
    </citation>
    <scope>NUCLEOTIDE SEQUENCE [LARGE SCALE GENOMIC DNA]</scope>
    <source>
        <strain evidence="3">FPU1</strain>
    </source>
</reference>
<evidence type="ECO:0000313" key="3">
    <source>
        <dbReference type="Proteomes" id="UP000287247"/>
    </source>
</evidence>
<organism evidence="2 3">
    <name type="scientific">Aphanothece sacrum FPU1</name>
    <dbReference type="NCBI Taxonomy" id="1920663"/>
    <lineage>
        <taxon>Bacteria</taxon>
        <taxon>Bacillati</taxon>
        <taxon>Cyanobacteriota</taxon>
        <taxon>Cyanophyceae</taxon>
        <taxon>Oscillatoriophycideae</taxon>
        <taxon>Chroococcales</taxon>
        <taxon>Aphanothecaceae</taxon>
        <taxon>Aphanothece</taxon>
    </lineage>
</organism>